<reference evidence="3 4" key="1">
    <citation type="journal article" date="2008" name="Science">
        <title>The Physcomitrella genome reveals evolutionary insights into the conquest of land by plants.</title>
        <authorList>
            <person name="Rensing S."/>
            <person name="Lang D."/>
            <person name="Zimmer A."/>
            <person name="Terry A."/>
            <person name="Salamov A."/>
            <person name="Shapiro H."/>
            <person name="Nishiyama T."/>
            <person name="Perroud P.-F."/>
            <person name="Lindquist E."/>
            <person name="Kamisugi Y."/>
            <person name="Tanahashi T."/>
            <person name="Sakakibara K."/>
            <person name="Fujita T."/>
            <person name="Oishi K."/>
            <person name="Shin-I T."/>
            <person name="Kuroki Y."/>
            <person name="Toyoda A."/>
            <person name="Suzuki Y."/>
            <person name="Hashimoto A."/>
            <person name="Yamaguchi K."/>
            <person name="Sugano A."/>
            <person name="Kohara Y."/>
            <person name="Fujiyama A."/>
            <person name="Anterola A."/>
            <person name="Aoki S."/>
            <person name="Ashton N."/>
            <person name="Barbazuk W.B."/>
            <person name="Barker E."/>
            <person name="Bennetzen J."/>
            <person name="Bezanilla M."/>
            <person name="Blankenship R."/>
            <person name="Cho S.H."/>
            <person name="Dutcher S."/>
            <person name="Estelle M."/>
            <person name="Fawcett J.A."/>
            <person name="Gundlach H."/>
            <person name="Hanada K."/>
            <person name="Heyl A."/>
            <person name="Hicks K.A."/>
            <person name="Hugh J."/>
            <person name="Lohr M."/>
            <person name="Mayer K."/>
            <person name="Melkozernov A."/>
            <person name="Murata T."/>
            <person name="Nelson D."/>
            <person name="Pils B."/>
            <person name="Prigge M."/>
            <person name="Reiss B."/>
            <person name="Renner T."/>
            <person name="Rombauts S."/>
            <person name="Rushton P."/>
            <person name="Sanderfoot A."/>
            <person name="Schween G."/>
            <person name="Shiu S.-H."/>
            <person name="Stueber K."/>
            <person name="Theodoulou F.L."/>
            <person name="Tu H."/>
            <person name="Van de Peer Y."/>
            <person name="Verrier P.J."/>
            <person name="Waters E."/>
            <person name="Wood A."/>
            <person name="Yang L."/>
            <person name="Cove D."/>
            <person name="Cuming A."/>
            <person name="Hasebe M."/>
            <person name="Lucas S."/>
            <person name="Mishler D.B."/>
            <person name="Reski R."/>
            <person name="Grigoriev I."/>
            <person name="Quatrano R.S."/>
            <person name="Boore J.L."/>
        </authorList>
    </citation>
    <scope>NUCLEOTIDE SEQUENCE [LARGE SCALE GENOMIC DNA]</scope>
    <source>
        <strain evidence="3 4">cv. Gransden 2004</strain>
    </source>
</reference>
<dbReference type="EnsemblPlants" id="Pp3c9_10120V3.3">
    <property type="protein sequence ID" value="Pp3c9_10120V3.3"/>
    <property type="gene ID" value="Pp3c9_10120"/>
</dbReference>
<dbReference type="CDD" id="cd22159">
    <property type="entry name" value="F-box_AtTIR1-like"/>
    <property type="match status" value="1"/>
</dbReference>
<dbReference type="Gene3D" id="1.20.1280.50">
    <property type="match status" value="1"/>
</dbReference>
<sequence>MVMGVVDAEKLESRKSLPCGMSDETLACVLNHIESPQDRAAVSMVCQQWRRVDGMTRKFVTIANMYATSPASLTRRFKGLEGIKLKGKPRAAEYNLVRSDWGGYGEPWLKVLGRQYADLHILQLRRLTVLDSDLELIASSTFSSALHVLHLHKCVGFTTKGLLPVVRACRSLRRLSLEDSEVEDKGGEWLHALALNDSTLEELHFGVLGIEAIDIEDLTILVEKSKSLVCLKILPIAPNLIKLDLKYTLLSCEGHCLLLSHCFSLQELQTRNTLGDDGMETLSRSCKGLKKLRVEDDETGAITQRGIVAVAQGCEQLVQLILYVANISNAALAMVGQGCPHLVDVRIVLEPSARYAPDFPLDDGLKLMLKGCVNLRRLAVYLRYGGLTDKGMEYIGVYGKNLQWLLVGCAGNSDVGLANFAHWAQRIQRLEIRDCPFGETGMAEAVSAMSSLKYLWVQGSRALEAGEKLSALSLPCLNVEVCPPPAGQPGGQLFAYYSLAGPRKDGPTGLKTFISNTVKDQ</sequence>
<dbReference type="PANTHER" id="PTHR16134">
    <property type="entry name" value="F-BOX/TPR REPEAT PROTEIN POF3"/>
    <property type="match status" value="1"/>
</dbReference>
<name>A0A7I4EGN0_PHYPA</name>
<feature type="domain" description="COI1 F-box" evidence="1">
    <location>
        <begin position="19"/>
        <end position="58"/>
    </location>
</feature>
<dbReference type="SUPFAM" id="SSF52047">
    <property type="entry name" value="RNI-like"/>
    <property type="match status" value="1"/>
</dbReference>
<reference evidence="3 4" key="2">
    <citation type="journal article" date="2018" name="Plant J.">
        <title>The Physcomitrella patens chromosome-scale assembly reveals moss genome structure and evolution.</title>
        <authorList>
            <person name="Lang D."/>
            <person name="Ullrich K.K."/>
            <person name="Murat F."/>
            <person name="Fuchs J."/>
            <person name="Jenkins J."/>
            <person name="Haas F.B."/>
            <person name="Piednoel M."/>
            <person name="Gundlach H."/>
            <person name="Van Bel M."/>
            <person name="Meyberg R."/>
            <person name="Vives C."/>
            <person name="Morata J."/>
            <person name="Symeonidi A."/>
            <person name="Hiss M."/>
            <person name="Muchero W."/>
            <person name="Kamisugi Y."/>
            <person name="Saleh O."/>
            <person name="Blanc G."/>
            <person name="Decker E.L."/>
            <person name="van Gessel N."/>
            <person name="Grimwood J."/>
            <person name="Hayes R.D."/>
            <person name="Graham S.W."/>
            <person name="Gunter L.E."/>
            <person name="McDaniel S.F."/>
            <person name="Hoernstein S.N.W."/>
            <person name="Larsson A."/>
            <person name="Li F.W."/>
            <person name="Perroud P.F."/>
            <person name="Phillips J."/>
            <person name="Ranjan P."/>
            <person name="Rokshar D.S."/>
            <person name="Rothfels C.J."/>
            <person name="Schneider L."/>
            <person name="Shu S."/>
            <person name="Stevenson D.W."/>
            <person name="Thummler F."/>
            <person name="Tillich M."/>
            <person name="Villarreal Aguilar J.C."/>
            <person name="Widiez T."/>
            <person name="Wong G.K."/>
            <person name="Wymore A."/>
            <person name="Zhang Y."/>
            <person name="Zimmer A.D."/>
            <person name="Quatrano R.S."/>
            <person name="Mayer K.F.X."/>
            <person name="Goodstein D."/>
            <person name="Casacuberta J.M."/>
            <person name="Vandepoele K."/>
            <person name="Reski R."/>
            <person name="Cuming A.C."/>
            <person name="Tuskan G.A."/>
            <person name="Maumus F."/>
            <person name="Salse J."/>
            <person name="Schmutz J."/>
            <person name="Rensing S.A."/>
        </authorList>
    </citation>
    <scope>NUCLEOTIDE SEQUENCE [LARGE SCALE GENOMIC DNA]</scope>
    <source>
        <strain evidence="3 4">cv. Gransden 2004</strain>
    </source>
</reference>
<organism evidence="3 4">
    <name type="scientific">Physcomitrium patens</name>
    <name type="common">Spreading-leaved earth moss</name>
    <name type="synonym">Physcomitrella patens</name>
    <dbReference type="NCBI Taxonomy" id="3218"/>
    <lineage>
        <taxon>Eukaryota</taxon>
        <taxon>Viridiplantae</taxon>
        <taxon>Streptophyta</taxon>
        <taxon>Embryophyta</taxon>
        <taxon>Bryophyta</taxon>
        <taxon>Bryophytina</taxon>
        <taxon>Bryopsida</taxon>
        <taxon>Funariidae</taxon>
        <taxon>Funariales</taxon>
        <taxon>Funariaceae</taxon>
        <taxon>Physcomitrium</taxon>
    </lineage>
</organism>
<dbReference type="InterPro" id="IPR032675">
    <property type="entry name" value="LRR_dom_sf"/>
</dbReference>
<proteinExistence type="predicted"/>
<protein>
    <recommendedName>
        <fullName evidence="5">F-box domain-containing protein</fullName>
    </recommendedName>
</protein>
<dbReference type="InterPro" id="IPR041101">
    <property type="entry name" value="Transp_inhibit"/>
</dbReference>
<evidence type="ECO:0000259" key="1">
    <source>
        <dbReference type="Pfam" id="PF18511"/>
    </source>
</evidence>
<reference evidence="3" key="3">
    <citation type="submission" date="2020-12" db="UniProtKB">
        <authorList>
            <consortium name="EnsemblPlants"/>
        </authorList>
    </citation>
    <scope>IDENTIFICATION</scope>
</reference>
<dbReference type="FunFam" id="1.20.1280.50:FF:000023">
    <property type="entry name" value="F-box/LRR-repeat protein 4"/>
    <property type="match status" value="1"/>
</dbReference>
<dbReference type="Gene3D" id="3.80.10.10">
    <property type="entry name" value="Ribonuclease Inhibitor"/>
    <property type="match status" value="1"/>
</dbReference>
<feature type="domain" description="Transport inhibitor response 1" evidence="2">
    <location>
        <begin position="79"/>
        <end position="124"/>
    </location>
</feature>
<dbReference type="Proteomes" id="UP000006727">
    <property type="component" value="Chromosome 9"/>
</dbReference>
<evidence type="ECO:0000313" key="3">
    <source>
        <dbReference type="EnsemblPlants" id="Pp3c9_10120V3.3"/>
    </source>
</evidence>
<dbReference type="PANTHER" id="PTHR16134:SF43">
    <property type="entry name" value="CORONATINE-INSENSITIVE PROTEIN 1"/>
    <property type="match status" value="1"/>
</dbReference>
<gene>
    <name evidence="3" type="primary">LOC112286832</name>
</gene>
<dbReference type="Pfam" id="PF18791">
    <property type="entry name" value="Transp_inhibit"/>
    <property type="match status" value="1"/>
</dbReference>
<dbReference type="AlphaFoldDB" id="A0A7I4EGN0"/>
<dbReference type="EMBL" id="ABEU02000009">
    <property type="status" value="NOT_ANNOTATED_CDS"/>
    <property type="molecule type" value="Genomic_DNA"/>
</dbReference>
<keyword evidence="4" id="KW-1185">Reference proteome</keyword>
<evidence type="ECO:0008006" key="5">
    <source>
        <dbReference type="Google" id="ProtNLM"/>
    </source>
</evidence>
<dbReference type="Gramene" id="Pp3c9_10120V3.3">
    <property type="protein sequence ID" value="Pp3c9_10120V3.3"/>
    <property type="gene ID" value="Pp3c9_10120"/>
</dbReference>
<dbReference type="Pfam" id="PF18511">
    <property type="entry name" value="F-box_5"/>
    <property type="match status" value="1"/>
</dbReference>
<accession>A0A7I4EGN0</accession>
<evidence type="ECO:0000259" key="2">
    <source>
        <dbReference type="Pfam" id="PF18791"/>
    </source>
</evidence>
<evidence type="ECO:0000313" key="4">
    <source>
        <dbReference type="Proteomes" id="UP000006727"/>
    </source>
</evidence>
<dbReference type="InterPro" id="IPR041567">
    <property type="entry name" value="COI1_F-box"/>
</dbReference>